<sequence length="209" mass="22212">MQPRAARTRQALVSAAAGEFDRNGYSGASLSRVSRAAGVSVGALTFHFSNKEELAVAVREQGGAATTTLVAAVTARREESVQAVVSLTLALTGLLESDVAVRAAARLAREQSGEPDWFSAWVPAIHQQLRHAHEGQLGTVTDRAAVAALATHLVTGAEITIRQRARRHNLTAGQSVAELTRIWEMVRGGFAALRGDADVKDHRGDQRCG</sequence>
<gene>
    <name evidence="6" type="ORF">RND15_02180</name>
</gene>
<feature type="domain" description="HTH tetR-type" evidence="5">
    <location>
        <begin position="6"/>
        <end position="66"/>
    </location>
</feature>
<dbReference type="SUPFAM" id="SSF46689">
    <property type="entry name" value="Homeodomain-like"/>
    <property type="match status" value="1"/>
</dbReference>
<dbReference type="Gene3D" id="1.10.357.10">
    <property type="entry name" value="Tetracycline Repressor, domain 2"/>
    <property type="match status" value="1"/>
</dbReference>
<organism evidence="6 7">
    <name type="scientific">Streptomyces lonegramiae</name>
    <dbReference type="NCBI Taxonomy" id="3075524"/>
    <lineage>
        <taxon>Bacteria</taxon>
        <taxon>Bacillati</taxon>
        <taxon>Actinomycetota</taxon>
        <taxon>Actinomycetes</taxon>
        <taxon>Kitasatosporales</taxon>
        <taxon>Streptomycetaceae</taxon>
        <taxon>Streptomyces</taxon>
    </lineage>
</organism>
<dbReference type="PRINTS" id="PR00455">
    <property type="entry name" value="HTHTETR"/>
</dbReference>
<dbReference type="InterPro" id="IPR009057">
    <property type="entry name" value="Homeodomain-like_sf"/>
</dbReference>
<keyword evidence="1" id="KW-0805">Transcription regulation</keyword>
<keyword evidence="3" id="KW-0804">Transcription</keyword>
<evidence type="ECO:0000259" key="5">
    <source>
        <dbReference type="PROSITE" id="PS50977"/>
    </source>
</evidence>
<evidence type="ECO:0000256" key="2">
    <source>
        <dbReference type="ARBA" id="ARBA00023125"/>
    </source>
</evidence>
<dbReference type="InterPro" id="IPR001647">
    <property type="entry name" value="HTH_TetR"/>
</dbReference>
<dbReference type="PANTHER" id="PTHR30055">
    <property type="entry name" value="HTH-TYPE TRANSCRIPTIONAL REGULATOR RUTR"/>
    <property type="match status" value="1"/>
</dbReference>
<comment type="caution">
    <text evidence="6">The sequence shown here is derived from an EMBL/GenBank/DDBJ whole genome shotgun (WGS) entry which is preliminary data.</text>
</comment>
<keyword evidence="7" id="KW-1185">Reference proteome</keyword>
<protein>
    <submittedName>
        <fullName evidence="6">TetR/AcrR family transcriptional regulator</fullName>
    </submittedName>
</protein>
<evidence type="ECO:0000256" key="3">
    <source>
        <dbReference type="ARBA" id="ARBA00023163"/>
    </source>
</evidence>
<reference evidence="6" key="1">
    <citation type="submission" date="2024-05" db="EMBL/GenBank/DDBJ databases">
        <title>30 novel species of actinomycetes from the DSMZ collection.</title>
        <authorList>
            <person name="Nouioui I."/>
        </authorList>
    </citation>
    <scope>NUCLEOTIDE SEQUENCE</scope>
    <source>
        <strain evidence="6">DSM 41529</strain>
    </source>
</reference>
<name>A0ABU2X8S5_9ACTN</name>
<accession>A0ABU2X8S5</accession>
<dbReference type="Pfam" id="PF00440">
    <property type="entry name" value="TetR_N"/>
    <property type="match status" value="1"/>
</dbReference>
<dbReference type="RefSeq" id="WP_311721795.1">
    <property type="nucleotide sequence ID" value="NZ_JAVRFD010000001.1"/>
</dbReference>
<keyword evidence="2 4" id="KW-0238">DNA-binding</keyword>
<dbReference type="Proteomes" id="UP001180754">
    <property type="component" value="Unassembled WGS sequence"/>
</dbReference>
<evidence type="ECO:0000256" key="4">
    <source>
        <dbReference type="PROSITE-ProRule" id="PRU00335"/>
    </source>
</evidence>
<proteinExistence type="predicted"/>
<dbReference type="PANTHER" id="PTHR30055:SF234">
    <property type="entry name" value="HTH-TYPE TRANSCRIPTIONAL REGULATOR BETI"/>
    <property type="match status" value="1"/>
</dbReference>
<evidence type="ECO:0000313" key="7">
    <source>
        <dbReference type="Proteomes" id="UP001180754"/>
    </source>
</evidence>
<dbReference type="PROSITE" id="PS50977">
    <property type="entry name" value="HTH_TETR_2"/>
    <property type="match status" value="1"/>
</dbReference>
<evidence type="ECO:0000313" key="6">
    <source>
        <dbReference type="EMBL" id="MDT0541525.1"/>
    </source>
</evidence>
<dbReference type="PROSITE" id="PS01081">
    <property type="entry name" value="HTH_TETR_1"/>
    <property type="match status" value="1"/>
</dbReference>
<evidence type="ECO:0000256" key="1">
    <source>
        <dbReference type="ARBA" id="ARBA00023015"/>
    </source>
</evidence>
<dbReference type="InterPro" id="IPR050109">
    <property type="entry name" value="HTH-type_TetR-like_transc_reg"/>
</dbReference>
<dbReference type="EMBL" id="JAVRFD010000001">
    <property type="protein sequence ID" value="MDT0541525.1"/>
    <property type="molecule type" value="Genomic_DNA"/>
</dbReference>
<dbReference type="InterPro" id="IPR023772">
    <property type="entry name" value="DNA-bd_HTH_TetR-type_CS"/>
</dbReference>
<feature type="DNA-binding region" description="H-T-H motif" evidence="4">
    <location>
        <begin position="29"/>
        <end position="48"/>
    </location>
</feature>